<evidence type="ECO:0000256" key="1">
    <source>
        <dbReference type="SAM" id="MobiDB-lite"/>
    </source>
</evidence>
<feature type="transmembrane region" description="Helical" evidence="2">
    <location>
        <begin position="253"/>
        <end position="273"/>
    </location>
</feature>
<feature type="region of interest" description="Disordered" evidence="1">
    <location>
        <begin position="221"/>
        <end position="248"/>
    </location>
</feature>
<evidence type="ECO:0000313" key="4">
    <source>
        <dbReference type="EMBL" id="RJN31686.1"/>
    </source>
</evidence>
<gene>
    <name evidence="4" type="ORF">D3250_06000</name>
</gene>
<evidence type="ECO:0000313" key="5">
    <source>
        <dbReference type="Proteomes" id="UP000266615"/>
    </source>
</evidence>
<feature type="transmembrane region" description="Helical" evidence="2">
    <location>
        <begin position="279"/>
        <end position="300"/>
    </location>
</feature>
<dbReference type="InterPro" id="IPR007168">
    <property type="entry name" value="Phageshock_PspC_N"/>
</dbReference>
<dbReference type="AlphaFoldDB" id="A0A3A4F1H2"/>
<dbReference type="EMBL" id="QYZP01000002">
    <property type="protein sequence ID" value="RJN31686.1"/>
    <property type="molecule type" value="Genomic_DNA"/>
</dbReference>
<protein>
    <submittedName>
        <fullName evidence="4">PspC domain-containing protein</fullName>
    </submittedName>
</protein>
<reference evidence="4 5" key="1">
    <citation type="submission" date="2018-09" db="EMBL/GenBank/DDBJ databases">
        <title>Nesterenkonia natronophila sp. nov., an alkaliphilic actinobacteriume isolated from a soda lake, and emended description of the genus Nesterenkonia.</title>
        <authorList>
            <person name="Menes R.J."/>
            <person name="Iriarte A."/>
        </authorList>
    </citation>
    <scope>NUCLEOTIDE SEQUENCE [LARGE SCALE GENOMIC DNA]</scope>
    <source>
        <strain evidence="4 5">M8</strain>
    </source>
</reference>
<feature type="transmembrane region" description="Helical" evidence="2">
    <location>
        <begin position="96"/>
        <end position="113"/>
    </location>
</feature>
<keyword evidence="2" id="KW-0812">Transmembrane</keyword>
<comment type="caution">
    <text evidence="4">The sequence shown here is derived from an EMBL/GenBank/DDBJ whole genome shotgun (WGS) entry which is preliminary data.</text>
</comment>
<dbReference type="Pfam" id="PF04024">
    <property type="entry name" value="PspC"/>
    <property type="match status" value="1"/>
</dbReference>
<sequence>MRTSDHHRGEAGHQVFDWVRTLGVHRPDDAWAGGVCAAAAQKLRWDTALVRGIGVVAFIIFFSPMALFYGLAWLFLPNSRGEIHAQQALRGSYPSGFWGAGLMTVVGAVNVFTPNIVGPFAILLNLVIIGLVAWLLWVIFRSYQREAGKRPPQGRAPKAGPTSRKSADAPHDVGAQPAQRPDGKPAWYPKEGPPPTEQTTASAASDPVARSYGDASQYQSARASVGEVSGSTPTARRTAENPRVAEETRRRRMVSLGLALLAVPMIAAAMWFAATVGLATTSAVLLGLALVVILLALMHLGSAVRGKRGRAGLLGTFTVLMMVVFLFAPANLQDSSNYVFGNYTTQAETVNTVFASTTVDLRHLSNEFTPEDEIDFSDATAAAEFLDARDFHTTVDVNNAFANTSVVLPDDVYWELDPGNFLGNFDIRTQGMRDTYQGIGATPQSLGPDVAAGTVELKVGNAFGNVVIYDETTYEQDVLGIFPNEEPQLDVEEEQ</sequence>
<proteinExistence type="predicted"/>
<dbReference type="OrthoDB" id="7359894at2"/>
<organism evidence="4 5">
    <name type="scientific">Nesterenkonia natronophila</name>
    <dbReference type="NCBI Taxonomy" id="2174932"/>
    <lineage>
        <taxon>Bacteria</taxon>
        <taxon>Bacillati</taxon>
        <taxon>Actinomycetota</taxon>
        <taxon>Actinomycetes</taxon>
        <taxon>Micrococcales</taxon>
        <taxon>Micrococcaceae</taxon>
        <taxon>Nesterenkonia</taxon>
    </lineage>
</organism>
<dbReference type="Proteomes" id="UP000266615">
    <property type="component" value="Unassembled WGS sequence"/>
</dbReference>
<keyword evidence="2" id="KW-1133">Transmembrane helix</keyword>
<feature type="transmembrane region" description="Helical" evidence="2">
    <location>
        <begin position="312"/>
        <end position="332"/>
    </location>
</feature>
<evidence type="ECO:0000259" key="3">
    <source>
        <dbReference type="Pfam" id="PF04024"/>
    </source>
</evidence>
<dbReference type="RefSeq" id="WP_119902473.1">
    <property type="nucleotide sequence ID" value="NZ_QYZP01000002.1"/>
</dbReference>
<feature type="transmembrane region" description="Helical" evidence="2">
    <location>
        <begin position="53"/>
        <end position="76"/>
    </location>
</feature>
<keyword evidence="5" id="KW-1185">Reference proteome</keyword>
<evidence type="ECO:0000256" key="2">
    <source>
        <dbReference type="SAM" id="Phobius"/>
    </source>
</evidence>
<name>A0A3A4F1H2_9MICC</name>
<accession>A0A3A4F1H2</accession>
<feature type="compositionally biased region" description="Basic and acidic residues" evidence="1">
    <location>
        <begin position="237"/>
        <end position="248"/>
    </location>
</feature>
<feature type="domain" description="Phage shock protein PspC N-terminal" evidence="3">
    <location>
        <begin position="26"/>
        <end position="78"/>
    </location>
</feature>
<feature type="transmembrane region" description="Helical" evidence="2">
    <location>
        <begin position="119"/>
        <end position="140"/>
    </location>
</feature>
<feature type="region of interest" description="Disordered" evidence="1">
    <location>
        <begin position="148"/>
        <end position="208"/>
    </location>
</feature>
<keyword evidence="2" id="KW-0472">Membrane</keyword>